<dbReference type="Proteomes" id="UP001332192">
    <property type="component" value="Chromosome"/>
</dbReference>
<reference evidence="8 9" key="1">
    <citation type="journal article" date="2024" name="Front. Microbiol.">
        <title>Novel thermophilic genera Geochorda gen. nov. and Carboxydochorda gen. nov. from the deep terrestrial subsurface reveal the ecophysiological diversity in the class Limnochordia.</title>
        <authorList>
            <person name="Karnachuk O.V."/>
            <person name="Lukina A.P."/>
            <person name="Avakyan M.R."/>
            <person name="Kadnikov V.V."/>
            <person name="Begmatov S."/>
            <person name="Beletsky A.V."/>
            <person name="Vlasova K.G."/>
            <person name="Novikov A.A."/>
            <person name="Shcherbakova V.A."/>
            <person name="Mardanov A.V."/>
            <person name="Ravin N.V."/>
        </authorList>
    </citation>
    <scope>NUCLEOTIDE SEQUENCE [LARGE SCALE GENOMIC DNA]</scope>
    <source>
        <strain evidence="8 9">L945</strain>
    </source>
</reference>
<feature type="domain" description="Histidine kinase/HSP90-like ATPase" evidence="7">
    <location>
        <begin position="56"/>
        <end position="159"/>
    </location>
</feature>
<accession>A0ABZ1C0M3</accession>
<dbReference type="Pfam" id="PF13581">
    <property type="entry name" value="HATPase_c_2"/>
    <property type="match status" value="1"/>
</dbReference>
<keyword evidence="4" id="KW-0418">Kinase</keyword>
<proteinExistence type="predicted"/>
<name>A0ABZ1C0M3_9FIRM</name>
<evidence type="ECO:0000256" key="4">
    <source>
        <dbReference type="ARBA" id="ARBA00022777"/>
    </source>
</evidence>
<dbReference type="EC" id="2.7.11.1" evidence="8"/>
<dbReference type="Gene3D" id="3.30.565.10">
    <property type="entry name" value="Histidine kinase-like ATPase, C-terminal domain"/>
    <property type="match status" value="1"/>
</dbReference>
<dbReference type="NCBIfam" id="TIGR01925">
    <property type="entry name" value="spIIAB"/>
    <property type="match status" value="1"/>
</dbReference>
<evidence type="ECO:0000256" key="3">
    <source>
        <dbReference type="ARBA" id="ARBA00022741"/>
    </source>
</evidence>
<evidence type="ECO:0000259" key="7">
    <source>
        <dbReference type="SMART" id="SM00387"/>
    </source>
</evidence>
<dbReference type="EMBL" id="CP141615">
    <property type="protein sequence ID" value="WRP18494.1"/>
    <property type="molecule type" value="Genomic_DNA"/>
</dbReference>
<evidence type="ECO:0000256" key="5">
    <source>
        <dbReference type="ARBA" id="ARBA00022840"/>
    </source>
</evidence>
<dbReference type="PANTHER" id="PTHR35526">
    <property type="entry name" value="ANTI-SIGMA-F FACTOR RSBW-RELATED"/>
    <property type="match status" value="1"/>
</dbReference>
<gene>
    <name evidence="8" type="primary">spoIIAB</name>
    <name evidence="8" type="ORF">U7230_05685</name>
</gene>
<dbReference type="InterPro" id="IPR003594">
    <property type="entry name" value="HATPase_dom"/>
</dbReference>
<dbReference type="GO" id="GO:0004674">
    <property type="term" value="F:protein serine/threonine kinase activity"/>
    <property type="evidence" value="ECO:0007669"/>
    <property type="project" value="UniProtKB-EC"/>
</dbReference>
<protein>
    <submittedName>
        <fullName evidence="8">Anti-sigma F factor</fullName>
        <ecNumber evidence="8">2.7.11.1</ecNumber>
    </submittedName>
</protein>
<dbReference type="InterPro" id="IPR050267">
    <property type="entry name" value="Anti-sigma-factor_SerPK"/>
</dbReference>
<evidence type="ECO:0000313" key="8">
    <source>
        <dbReference type="EMBL" id="WRP18494.1"/>
    </source>
</evidence>
<keyword evidence="9" id="KW-1185">Reference proteome</keyword>
<keyword evidence="5" id="KW-0067">ATP-binding</keyword>
<dbReference type="PANTHER" id="PTHR35526:SF3">
    <property type="entry name" value="ANTI-SIGMA-F FACTOR RSBW"/>
    <property type="match status" value="1"/>
</dbReference>
<dbReference type="InterPro" id="IPR036890">
    <property type="entry name" value="HATPase_C_sf"/>
</dbReference>
<organism evidence="8 9">
    <name type="scientific">Carboxydichorda subterranea</name>
    <dbReference type="NCBI Taxonomy" id="3109565"/>
    <lineage>
        <taxon>Bacteria</taxon>
        <taxon>Bacillati</taxon>
        <taxon>Bacillota</taxon>
        <taxon>Limnochordia</taxon>
        <taxon>Limnochordales</taxon>
        <taxon>Geochordaceae</taxon>
        <taxon>Carboxydichorda</taxon>
    </lineage>
</organism>
<evidence type="ECO:0000313" key="9">
    <source>
        <dbReference type="Proteomes" id="UP001332192"/>
    </source>
</evidence>
<dbReference type="SMART" id="SM00387">
    <property type="entry name" value="HATPase_c"/>
    <property type="match status" value="1"/>
</dbReference>
<evidence type="ECO:0000256" key="1">
    <source>
        <dbReference type="ARBA" id="ARBA00022527"/>
    </source>
</evidence>
<keyword evidence="1" id="KW-0723">Serine/threonine-protein kinase</keyword>
<sequence>MSEIQDAHRPARCVGPEPWASGPDGFVLVMAAAPANLAFARSVVAAFAARLPFTLEEVEDVKLAVSEMVANAVVHAYPGGTGPVWVAGRIRDGGVEIVVEDRGVGIADVEKARRAGYSSLGGDHLGIGFSVAESYVDVLEVDSSPGEGTCVRLFKRPALQAAPS</sequence>
<dbReference type="RefSeq" id="WP_324717767.1">
    <property type="nucleotide sequence ID" value="NZ_CP141615.1"/>
</dbReference>
<keyword evidence="6" id="KW-0749">Sporulation</keyword>
<evidence type="ECO:0000256" key="2">
    <source>
        <dbReference type="ARBA" id="ARBA00022679"/>
    </source>
</evidence>
<dbReference type="SUPFAM" id="SSF55874">
    <property type="entry name" value="ATPase domain of HSP90 chaperone/DNA topoisomerase II/histidine kinase"/>
    <property type="match status" value="1"/>
</dbReference>
<keyword evidence="3" id="KW-0547">Nucleotide-binding</keyword>
<dbReference type="InterPro" id="IPR010194">
    <property type="entry name" value="Anti-sigma_F"/>
</dbReference>
<evidence type="ECO:0000256" key="6">
    <source>
        <dbReference type="ARBA" id="ARBA00022969"/>
    </source>
</evidence>
<keyword evidence="2 8" id="KW-0808">Transferase</keyword>